<gene>
    <name evidence="8" type="ORF">ACJDT4_05320</name>
</gene>
<dbReference type="Pfam" id="PF00155">
    <property type="entry name" value="Aminotran_1_2"/>
    <property type="match status" value="1"/>
</dbReference>
<proteinExistence type="inferred from homology"/>
<dbReference type="PANTHER" id="PTHR46383:SF1">
    <property type="entry name" value="ASPARTATE AMINOTRANSFERASE"/>
    <property type="match status" value="1"/>
</dbReference>
<keyword evidence="9" id="KW-1185">Reference proteome</keyword>
<dbReference type="InterPro" id="IPR050596">
    <property type="entry name" value="AspAT/PAT-like"/>
</dbReference>
<dbReference type="SUPFAM" id="SSF53383">
    <property type="entry name" value="PLP-dependent transferases"/>
    <property type="match status" value="1"/>
</dbReference>
<dbReference type="EMBL" id="JBJIAA010000004">
    <property type="protein sequence ID" value="MFL0249834.1"/>
    <property type="molecule type" value="Genomic_DNA"/>
</dbReference>
<dbReference type="InterPro" id="IPR004839">
    <property type="entry name" value="Aminotransferase_I/II_large"/>
</dbReference>
<evidence type="ECO:0000313" key="8">
    <source>
        <dbReference type="EMBL" id="MFL0249834.1"/>
    </source>
</evidence>
<dbReference type="InterPro" id="IPR015422">
    <property type="entry name" value="PyrdxlP-dep_Trfase_small"/>
</dbReference>
<evidence type="ECO:0000313" key="9">
    <source>
        <dbReference type="Proteomes" id="UP001623592"/>
    </source>
</evidence>
<dbReference type="InterPro" id="IPR015424">
    <property type="entry name" value="PyrdxlP-dep_Trfase"/>
</dbReference>
<comment type="similarity">
    <text evidence="2 6">Belongs to the class-I pyridoxal-phosphate-dependent aminotransferase family.</text>
</comment>
<keyword evidence="5" id="KW-0663">Pyridoxal phosphate</keyword>
<organism evidence="8 9">
    <name type="scientific">Clostridium neuense</name>
    <dbReference type="NCBI Taxonomy" id="1728934"/>
    <lineage>
        <taxon>Bacteria</taxon>
        <taxon>Bacillati</taxon>
        <taxon>Bacillota</taxon>
        <taxon>Clostridia</taxon>
        <taxon>Eubacteriales</taxon>
        <taxon>Clostridiaceae</taxon>
        <taxon>Clostridium</taxon>
    </lineage>
</organism>
<reference evidence="8 9" key="1">
    <citation type="submission" date="2024-11" db="EMBL/GenBank/DDBJ databases">
        <authorList>
            <person name="Heng Y.C."/>
            <person name="Lim A.C.H."/>
            <person name="Lee J.K.Y."/>
            <person name="Kittelmann S."/>
        </authorList>
    </citation>
    <scope>NUCLEOTIDE SEQUENCE [LARGE SCALE GENOMIC DNA]</scope>
    <source>
        <strain evidence="8 9">WILCCON 0114</strain>
    </source>
</reference>
<sequence length="399" mass="44189">MVLSKKAEAISPSITLAITAKAKELKEQGVNIIGFGAGEPDFNTPQNIINAAVTAMNRGYTKYTPSSGIKELKEAIRSKFKRDNNLNYNISQIIVSTGAKQCLANVFAAILNPLDEVIIASPYWVTYPELVRLSDGVSVFIETKEENNFKFTIEDIKKAYTENTKAIIINSPNNPTGTVYTKEELTRIADFAKEKDLIIISDEIYEKLIYDGEKHVSIASLNEDAFKRTVVINGMSKSYAMTGWRVGYAASGNEKIIKLMSNIQSHTTSNVNSISQYASVEALNGSQDALKHMVDEFKKRREYMVNKIESIKGVHCGSNPKGAFYVMVNISELFGKKINNAVINSSFDFCSKLLEENNVAAIPGAGFGNDNYVRLSYATSMDNIVEGLDRIESFINKLK</sequence>
<evidence type="ECO:0000256" key="2">
    <source>
        <dbReference type="ARBA" id="ARBA00007441"/>
    </source>
</evidence>
<dbReference type="Gene3D" id="3.40.640.10">
    <property type="entry name" value="Type I PLP-dependent aspartate aminotransferase-like (Major domain)"/>
    <property type="match status" value="1"/>
</dbReference>
<dbReference type="PRINTS" id="PR00753">
    <property type="entry name" value="ACCSYNTHASE"/>
</dbReference>
<dbReference type="InterPro" id="IPR004838">
    <property type="entry name" value="NHTrfase_class1_PyrdxlP-BS"/>
</dbReference>
<evidence type="ECO:0000259" key="7">
    <source>
        <dbReference type="Pfam" id="PF00155"/>
    </source>
</evidence>
<dbReference type="InterPro" id="IPR015421">
    <property type="entry name" value="PyrdxlP-dep_Trfase_major"/>
</dbReference>
<dbReference type="GO" id="GO:0008483">
    <property type="term" value="F:transaminase activity"/>
    <property type="evidence" value="ECO:0007669"/>
    <property type="project" value="UniProtKB-KW"/>
</dbReference>
<dbReference type="EC" id="2.6.1.-" evidence="6"/>
<name>A0ABW8TBC1_9CLOT</name>
<feature type="domain" description="Aminotransferase class I/classII large" evidence="7">
    <location>
        <begin position="31"/>
        <end position="391"/>
    </location>
</feature>
<evidence type="ECO:0000256" key="3">
    <source>
        <dbReference type="ARBA" id="ARBA00022576"/>
    </source>
</evidence>
<evidence type="ECO:0000256" key="4">
    <source>
        <dbReference type="ARBA" id="ARBA00022679"/>
    </source>
</evidence>
<dbReference type="RefSeq" id="WP_406786505.1">
    <property type="nucleotide sequence ID" value="NZ_JBJIAA010000004.1"/>
</dbReference>
<evidence type="ECO:0000256" key="5">
    <source>
        <dbReference type="ARBA" id="ARBA00022898"/>
    </source>
</evidence>
<evidence type="ECO:0000256" key="6">
    <source>
        <dbReference type="RuleBase" id="RU000481"/>
    </source>
</evidence>
<dbReference type="CDD" id="cd00609">
    <property type="entry name" value="AAT_like"/>
    <property type="match status" value="1"/>
</dbReference>
<evidence type="ECO:0000256" key="1">
    <source>
        <dbReference type="ARBA" id="ARBA00001933"/>
    </source>
</evidence>
<comment type="cofactor">
    <cofactor evidence="1 6">
        <name>pyridoxal 5'-phosphate</name>
        <dbReference type="ChEBI" id="CHEBI:597326"/>
    </cofactor>
</comment>
<comment type="caution">
    <text evidence="8">The sequence shown here is derived from an EMBL/GenBank/DDBJ whole genome shotgun (WGS) entry which is preliminary data.</text>
</comment>
<accession>A0ABW8TBC1</accession>
<keyword evidence="4 6" id="KW-0808">Transferase</keyword>
<dbReference type="PROSITE" id="PS00105">
    <property type="entry name" value="AA_TRANSFER_CLASS_1"/>
    <property type="match status" value="1"/>
</dbReference>
<dbReference type="Proteomes" id="UP001623592">
    <property type="component" value="Unassembled WGS sequence"/>
</dbReference>
<dbReference type="PANTHER" id="PTHR46383">
    <property type="entry name" value="ASPARTATE AMINOTRANSFERASE"/>
    <property type="match status" value="1"/>
</dbReference>
<protein>
    <recommendedName>
        <fullName evidence="6">Aminotransferase</fullName>
        <ecNumber evidence="6">2.6.1.-</ecNumber>
    </recommendedName>
</protein>
<dbReference type="Gene3D" id="3.90.1150.10">
    <property type="entry name" value="Aspartate Aminotransferase, domain 1"/>
    <property type="match status" value="1"/>
</dbReference>
<keyword evidence="3 6" id="KW-0032">Aminotransferase</keyword>